<dbReference type="InterPro" id="IPR048332">
    <property type="entry name" value="GD_AH_C"/>
</dbReference>
<comment type="caution">
    <text evidence="4">The sequence shown here is derived from an EMBL/GenBank/DDBJ whole genome shotgun (WGS) entry which is preliminary data.</text>
</comment>
<name>A0A2S8GST4_9BACT</name>
<dbReference type="Proteomes" id="UP000237819">
    <property type="component" value="Unassembled WGS sequence"/>
</dbReference>
<dbReference type="Pfam" id="PF20629">
    <property type="entry name" value="GD_AH_C"/>
    <property type="match status" value="1"/>
</dbReference>
<dbReference type="SMART" id="SM00858">
    <property type="entry name" value="SAF"/>
    <property type="match status" value="1"/>
</dbReference>
<keyword evidence="2" id="KW-0456">Lyase</keyword>
<organism evidence="4 5">
    <name type="scientific">Blastopirellula marina</name>
    <dbReference type="NCBI Taxonomy" id="124"/>
    <lineage>
        <taxon>Bacteria</taxon>
        <taxon>Pseudomonadati</taxon>
        <taxon>Planctomycetota</taxon>
        <taxon>Planctomycetia</taxon>
        <taxon>Pirellulales</taxon>
        <taxon>Pirellulaceae</taxon>
        <taxon>Blastopirellula</taxon>
    </lineage>
</organism>
<dbReference type="InterPro" id="IPR044144">
    <property type="entry name" value="SAF_UxaA/GarD"/>
</dbReference>
<reference evidence="4 5" key="1">
    <citation type="submission" date="2018-02" db="EMBL/GenBank/DDBJ databases">
        <title>Comparative genomes isolates from brazilian mangrove.</title>
        <authorList>
            <person name="Araujo J.E."/>
            <person name="Taketani R.G."/>
            <person name="Silva M.C.P."/>
            <person name="Loureco M.V."/>
            <person name="Andreote F.D."/>
        </authorList>
    </citation>
    <scope>NUCLEOTIDE SEQUENCE [LARGE SCALE GENOMIC DNA]</scope>
    <source>
        <strain evidence="4 5">Nap-Phe MGV</strain>
    </source>
</reference>
<evidence type="ECO:0000256" key="2">
    <source>
        <dbReference type="ARBA" id="ARBA00023239"/>
    </source>
</evidence>
<comment type="similarity">
    <text evidence="1">Belongs to the UxaA family.</text>
</comment>
<dbReference type="CDD" id="cd11613">
    <property type="entry name" value="SAF_AH_GD"/>
    <property type="match status" value="1"/>
</dbReference>
<accession>A0A2S8GST4</accession>
<dbReference type="GO" id="GO:0016829">
    <property type="term" value="F:lyase activity"/>
    <property type="evidence" value="ECO:0007669"/>
    <property type="project" value="UniProtKB-KW"/>
</dbReference>
<dbReference type="Pfam" id="PF08666">
    <property type="entry name" value="SAF"/>
    <property type="match status" value="1"/>
</dbReference>
<dbReference type="Gene3D" id="2.30.130.110">
    <property type="match status" value="1"/>
</dbReference>
<dbReference type="PANTHER" id="PTHR30536">
    <property type="entry name" value="ALTRONATE/GALACTARATE DEHYDRATASE"/>
    <property type="match status" value="1"/>
</dbReference>
<dbReference type="AlphaFoldDB" id="A0A2S8GST4"/>
<dbReference type="EMBL" id="PUHZ01000005">
    <property type="protein sequence ID" value="PQO47431.1"/>
    <property type="molecule type" value="Genomic_DNA"/>
</dbReference>
<dbReference type="InterPro" id="IPR052172">
    <property type="entry name" value="UxaA_altronate/galactarate_dh"/>
</dbReference>
<evidence type="ECO:0000313" key="4">
    <source>
        <dbReference type="EMBL" id="PQO47431.1"/>
    </source>
</evidence>
<dbReference type="PANTHER" id="PTHR30536:SF5">
    <property type="entry name" value="ALTRONATE DEHYDRATASE"/>
    <property type="match status" value="1"/>
</dbReference>
<dbReference type="OrthoDB" id="9804574at2"/>
<dbReference type="InterPro" id="IPR013974">
    <property type="entry name" value="SAF"/>
</dbReference>
<evidence type="ECO:0000259" key="3">
    <source>
        <dbReference type="SMART" id="SM00858"/>
    </source>
</evidence>
<gene>
    <name evidence="4" type="ORF">C5Y93_05145</name>
</gene>
<dbReference type="Pfam" id="PF04295">
    <property type="entry name" value="GD_AH_second"/>
    <property type="match status" value="1"/>
</dbReference>
<dbReference type="RefSeq" id="WP_105334319.1">
    <property type="nucleotide sequence ID" value="NZ_PUHZ01000005.1"/>
</dbReference>
<proteinExistence type="inferred from homology"/>
<evidence type="ECO:0000256" key="1">
    <source>
        <dbReference type="ARBA" id="ARBA00010986"/>
    </source>
</evidence>
<sequence>MPSAPPTVPPSVIQLHPADNVAVAAKTLARGEQFTVLAGPITAAGEVRFGHKVALTAISIGQPILKYGQVIGYAVQPISAGEHVHSHNLHLGELHLDYAKARETPPPPTPITGRTFDGYLRADGRAGTRNYIAVISTVNCSASVAKYVAHAFDQRRLADFPNIDGIVPFTHQSGCGMQFGGDAHNTLNRVMAGIARHPNIGGYLLIGLGCETGAMGYLLQREQLIQLDGGAAQPAGAPLVLSMQDQGGTAKTIEAGVARLAEMLPRVNDVRRQPIPASEIVLATECGGSDAYSGVTANPAVGAAADRVVAAGGISILSETSEIYGAEHLLTRRATSVEVADKLIERIEWWKRYVAMFGVELDNNPSPGNKEGGLTTIAEKSLGAVAKAGSTALVDVLQYAEPPTSRGMMVMDTPGYDPASVTGMVAGGANVVVFTTGRGSCFGCKPSPSIKIATNTPMYERMVDDMDINAGEILSGVSVDEMGAKIFEEILAVASGKPTKSETLGIGEEEFVPWLVGPTL</sequence>
<dbReference type="GO" id="GO:0019698">
    <property type="term" value="P:D-galacturonate catabolic process"/>
    <property type="evidence" value="ECO:0007669"/>
    <property type="project" value="TreeGrafter"/>
</dbReference>
<evidence type="ECO:0000313" key="5">
    <source>
        <dbReference type="Proteomes" id="UP000237819"/>
    </source>
</evidence>
<protein>
    <submittedName>
        <fullName evidence="4">Galactonate dehydratase</fullName>
    </submittedName>
</protein>
<feature type="domain" description="SAF" evidence="3">
    <location>
        <begin position="19"/>
        <end position="90"/>
    </location>
</feature>
<dbReference type="InterPro" id="IPR007392">
    <property type="entry name" value="GD_AH_second"/>
</dbReference>